<dbReference type="Gene3D" id="3.40.710.10">
    <property type="entry name" value="DD-peptidase/beta-lactamase superfamily"/>
    <property type="match status" value="1"/>
</dbReference>
<keyword evidence="1" id="KW-0812">Transmembrane</keyword>
<dbReference type="Pfam" id="PF00144">
    <property type="entry name" value="Beta-lactamase"/>
    <property type="match status" value="1"/>
</dbReference>
<evidence type="ECO:0000256" key="1">
    <source>
        <dbReference type="SAM" id="Phobius"/>
    </source>
</evidence>
<reference evidence="4" key="1">
    <citation type="journal article" date="2019" name="Int. J. Syst. Evol. Microbiol.">
        <title>The Global Catalogue of Microorganisms (GCM) 10K type strain sequencing project: providing services to taxonomists for standard genome sequencing and annotation.</title>
        <authorList>
            <consortium name="The Broad Institute Genomics Platform"/>
            <consortium name="The Broad Institute Genome Sequencing Center for Infectious Disease"/>
            <person name="Wu L."/>
            <person name="Ma J."/>
        </authorList>
    </citation>
    <scope>NUCLEOTIDE SEQUENCE [LARGE SCALE GENOMIC DNA]</scope>
    <source>
        <strain evidence="4">CCM 7855</strain>
    </source>
</reference>
<feature type="domain" description="Beta-lactamase-related" evidence="2">
    <location>
        <begin position="44"/>
        <end position="339"/>
    </location>
</feature>
<feature type="transmembrane region" description="Helical" evidence="1">
    <location>
        <begin position="378"/>
        <end position="397"/>
    </location>
</feature>
<dbReference type="InterPro" id="IPR001466">
    <property type="entry name" value="Beta-lactam-related"/>
</dbReference>
<dbReference type="EMBL" id="BMCS01000001">
    <property type="protein sequence ID" value="GGF17021.1"/>
    <property type="molecule type" value="Genomic_DNA"/>
</dbReference>
<evidence type="ECO:0000313" key="3">
    <source>
        <dbReference type="EMBL" id="GGF17021.1"/>
    </source>
</evidence>
<evidence type="ECO:0000259" key="2">
    <source>
        <dbReference type="Pfam" id="PF00144"/>
    </source>
</evidence>
<evidence type="ECO:0000313" key="4">
    <source>
        <dbReference type="Proteomes" id="UP000632454"/>
    </source>
</evidence>
<comment type="caution">
    <text evidence="3">The sequence shown here is derived from an EMBL/GenBank/DDBJ whole genome shotgun (WGS) entry which is preliminary data.</text>
</comment>
<keyword evidence="1" id="KW-1133">Transmembrane helix</keyword>
<protein>
    <recommendedName>
        <fullName evidence="2">Beta-lactamase-related domain-containing protein</fullName>
    </recommendedName>
</protein>
<dbReference type="InterPro" id="IPR050491">
    <property type="entry name" value="AmpC-like"/>
</dbReference>
<proteinExistence type="predicted"/>
<organism evidence="3 4">
    <name type="scientific">Williamsia phyllosphaerae</name>
    <dbReference type="NCBI Taxonomy" id="885042"/>
    <lineage>
        <taxon>Bacteria</taxon>
        <taxon>Bacillati</taxon>
        <taxon>Actinomycetota</taxon>
        <taxon>Actinomycetes</taxon>
        <taxon>Mycobacteriales</taxon>
        <taxon>Nocardiaceae</taxon>
        <taxon>Williamsia</taxon>
    </lineage>
</organism>
<accession>A0ABQ1UEW3</accession>
<gene>
    <name evidence="3" type="ORF">GCM10007298_11300</name>
</gene>
<name>A0ABQ1UEW3_9NOCA</name>
<dbReference type="InterPro" id="IPR012338">
    <property type="entry name" value="Beta-lactam/transpept-like"/>
</dbReference>
<dbReference type="PROSITE" id="PS51257">
    <property type="entry name" value="PROKAR_LIPOPROTEIN"/>
    <property type="match status" value="1"/>
</dbReference>
<keyword evidence="1" id="KW-0472">Membrane</keyword>
<feature type="transmembrane region" description="Helical" evidence="1">
    <location>
        <begin position="441"/>
        <end position="461"/>
    </location>
</feature>
<dbReference type="Proteomes" id="UP000632454">
    <property type="component" value="Unassembled WGS sequence"/>
</dbReference>
<dbReference type="PANTHER" id="PTHR46825">
    <property type="entry name" value="D-ALANYL-D-ALANINE-CARBOXYPEPTIDASE/ENDOPEPTIDASE AMPH"/>
    <property type="match status" value="1"/>
</dbReference>
<feature type="transmembrane region" description="Helical" evidence="1">
    <location>
        <begin position="409"/>
        <end position="429"/>
    </location>
</feature>
<sequence length="468" mass="49048">MGMGHGRRRWAIGLVASVALVVACAPGVGITHAGPRGAGASEVRDYVSNVAAEERVPGYAVAVTGRDGRDLFVATGGRDGDDRPVDEDTPFLIGSVAKSMTATLIAQRVARGEVRLTDRIGTHLPWLRAGDPTVEELLTHTGGYTAADGLAVAERFDNSPGAVRRAAQDLDHSGTVGRYAYSDANYLVLGALVEALAGRPFAQVLRSDLLEPLGMRHTGAAASDAAGLPPGHRFWWGHPRGYAPGFDESGGPFGYVVSTLGDMQRWARTQSGRAPGVLDPSILAALHQPRVRSGDDDYAYGWRVSRGAVPQTIQHTGATPGYFAHVLMTSDGRDVVVLMNAYGEAEAPVLASIAPNLLRVLDGQQTVSERGDIVLSSAPWVAAVAGLLGVAMIGLAWSRPRRRGVRIGLAVVAGIVCAAAASIPVVLGSAYRTVWIWAPDLAAALIVTVAAWAVAAAVLLLRHGNRPI</sequence>
<dbReference type="SUPFAM" id="SSF56601">
    <property type="entry name" value="beta-lactamase/transpeptidase-like"/>
    <property type="match status" value="1"/>
</dbReference>
<keyword evidence="4" id="KW-1185">Reference proteome</keyword>
<dbReference type="PANTHER" id="PTHR46825:SF9">
    <property type="entry name" value="BETA-LACTAMASE-RELATED DOMAIN-CONTAINING PROTEIN"/>
    <property type="match status" value="1"/>
</dbReference>